<dbReference type="EMBL" id="LT634361">
    <property type="protein sequence ID" value="SFZ80340.1"/>
    <property type="molecule type" value="Genomic_DNA"/>
</dbReference>
<dbReference type="Proteomes" id="UP000231564">
    <property type="component" value="Chromosome MARIT"/>
</dbReference>
<dbReference type="RefSeq" id="WP_100210634.1">
    <property type="nucleotide sequence ID" value="NZ_CP138495.1"/>
</dbReference>
<organism evidence="1 2">
    <name type="scientific">Tenacibaculum maritimum NCIMB 2154</name>
    <dbReference type="NCBI Taxonomy" id="1349785"/>
    <lineage>
        <taxon>Bacteria</taxon>
        <taxon>Pseudomonadati</taxon>
        <taxon>Bacteroidota</taxon>
        <taxon>Flavobacteriia</taxon>
        <taxon>Flavobacteriales</taxon>
        <taxon>Flavobacteriaceae</taxon>
        <taxon>Tenacibaculum</taxon>
    </lineage>
</organism>
<sequence length="82" mass="9807">MQQPNNYSTYHTIIRYREFYLGETDAKLLQKIAPYFVCHGAVEKPKILRMSSLFMNPKKLVQRRFFSQQTKKQSTHKNNLLL</sequence>
<dbReference type="KEGG" id="tmar:MARIT_0438"/>
<dbReference type="AlphaFoldDB" id="A0A2H1E6E6"/>
<keyword evidence="2" id="KW-1185">Reference proteome</keyword>
<dbReference type="GeneID" id="47722038"/>
<evidence type="ECO:0000313" key="2">
    <source>
        <dbReference type="Proteomes" id="UP000231564"/>
    </source>
</evidence>
<accession>A0A2H1E6E6</accession>
<gene>
    <name evidence="1" type="ORF">MARIT_0438</name>
</gene>
<reference evidence="1 2" key="1">
    <citation type="submission" date="2016-11" db="EMBL/GenBank/DDBJ databases">
        <authorList>
            <person name="Jaros S."/>
            <person name="Januszkiewicz K."/>
            <person name="Wedrychowicz H."/>
        </authorList>
    </citation>
    <scope>NUCLEOTIDE SEQUENCE [LARGE SCALE GENOMIC DNA]</scope>
    <source>
        <strain evidence="1">NCIMB 2154T</strain>
    </source>
</reference>
<dbReference type="STRING" id="1349785.GCA_000509405_02753"/>
<proteinExistence type="predicted"/>
<name>A0A2H1E6E6_9FLAO</name>
<evidence type="ECO:0000313" key="1">
    <source>
        <dbReference type="EMBL" id="SFZ80340.1"/>
    </source>
</evidence>
<protein>
    <submittedName>
        <fullName evidence="1">Uncharacterized protein</fullName>
    </submittedName>
</protein>